<organism evidence="1 2">
    <name type="scientific">Paracoccus aestuariivivens</name>
    <dbReference type="NCBI Taxonomy" id="1820333"/>
    <lineage>
        <taxon>Bacteria</taxon>
        <taxon>Pseudomonadati</taxon>
        <taxon>Pseudomonadota</taxon>
        <taxon>Alphaproteobacteria</taxon>
        <taxon>Rhodobacterales</taxon>
        <taxon>Paracoccaceae</taxon>
        <taxon>Paracoccus</taxon>
    </lineage>
</organism>
<evidence type="ECO:0008006" key="3">
    <source>
        <dbReference type="Google" id="ProtNLM"/>
    </source>
</evidence>
<dbReference type="EMBL" id="WMIE01000006">
    <property type="protein sequence ID" value="MTH78484.1"/>
    <property type="molecule type" value="Genomic_DNA"/>
</dbReference>
<protein>
    <recommendedName>
        <fullName evidence="3">Biosynthetic protein, Pnap_2097 family</fullName>
    </recommendedName>
</protein>
<sequence>MAEMGYLGLSEPWLMRRAGDLHWRLIARAMGQREAVFHCAQGQPLYAAFCATSLRISAPEIPDLGRELTLEAHLGRLGHGRLASVQRIMIEGQAAGRIVLVSAFVGRGDPASNRSIVRRAPRALALPPEAPKLARRIADRAALVARRDLTGAAGRHIPVLPCPYADFNAAGLLYFPSFATLSERADFALGASARRRITARDVVYLGNVEPGETIRATLHHGAHVDCVLTTQDRKPLAYLRSRYLPE</sequence>
<evidence type="ECO:0000313" key="2">
    <source>
        <dbReference type="Proteomes" id="UP000478183"/>
    </source>
</evidence>
<proteinExistence type="predicted"/>
<accession>A0A6L6JE91</accession>
<dbReference type="NCBIfam" id="TIGR04099">
    <property type="entry name" value="biosn_Pnap_2097"/>
    <property type="match status" value="1"/>
</dbReference>
<dbReference type="NCBIfam" id="TIGR04098">
    <property type="entry name" value="LnmK_bifunc"/>
    <property type="match status" value="1"/>
</dbReference>
<keyword evidence="2" id="KW-1185">Reference proteome</keyword>
<comment type="caution">
    <text evidence="1">The sequence shown here is derived from an EMBL/GenBank/DDBJ whole genome shotgun (WGS) entry which is preliminary data.</text>
</comment>
<reference evidence="1 2" key="1">
    <citation type="submission" date="2019-11" db="EMBL/GenBank/DDBJ databases">
        <authorList>
            <person name="Dong K."/>
        </authorList>
    </citation>
    <scope>NUCLEOTIDE SEQUENCE [LARGE SCALE GENOMIC DNA]</scope>
    <source>
        <strain evidence="1 2">NBRC 111993</strain>
    </source>
</reference>
<dbReference type="AlphaFoldDB" id="A0A6L6JE91"/>
<evidence type="ECO:0000313" key="1">
    <source>
        <dbReference type="EMBL" id="MTH78484.1"/>
    </source>
</evidence>
<dbReference type="InterPro" id="IPR024091">
    <property type="entry name" value="LnmK-like_bifun_acyl/decarbox"/>
</dbReference>
<dbReference type="Proteomes" id="UP000478183">
    <property type="component" value="Unassembled WGS sequence"/>
</dbReference>
<dbReference type="OrthoDB" id="7875571at2"/>
<name>A0A6L6JE91_9RHOB</name>
<gene>
    <name evidence="1" type="ORF">GL286_12160</name>
</gene>
<dbReference type="Gene3D" id="3.10.129.10">
    <property type="entry name" value="Hotdog Thioesterase"/>
    <property type="match status" value="1"/>
</dbReference>